<evidence type="ECO:0000313" key="3">
    <source>
        <dbReference type="Proteomes" id="UP001569963"/>
    </source>
</evidence>
<keyword evidence="3" id="KW-1185">Reference proteome</keyword>
<proteinExistence type="predicted"/>
<sequence>MAIEILSRRQAIPAELVLSRPDAWQLFGLDIGTLQEDRIPGLVLTDDHEQTRAYLARQTSSQRLLLAYGNEDEGLLDGRGQTPAISISAYTEGTSRVSADGAATNATGPPQSDRLPLLTRDGAFELLMAMPTLARHRDELDGAEEHAPHDGQ</sequence>
<protein>
    <submittedName>
        <fullName evidence="2">Uncharacterized protein</fullName>
    </submittedName>
</protein>
<evidence type="ECO:0000256" key="1">
    <source>
        <dbReference type="SAM" id="MobiDB-lite"/>
    </source>
</evidence>
<feature type="region of interest" description="Disordered" evidence="1">
    <location>
        <begin position="93"/>
        <end position="116"/>
    </location>
</feature>
<accession>A0ABV4QN30</accession>
<dbReference type="EMBL" id="JAXCEI010000034">
    <property type="protein sequence ID" value="MFA1544583.1"/>
    <property type="molecule type" value="Genomic_DNA"/>
</dbReference>
<dbReference type="Proteomes" id="UP001569963">
    <property type="component" value="Unassembled WGS sequence"/>
</dbReference>
<name>A0ABV4QN30_9ACTN</name>
<gene>
    <name evidence="2" type="ORF">SM611_37150</name>
</gene>
<evidence type="ECO:0000313" key="2">
    <source>
        <dbReference type="EMBL" id="MFA1544583.1"/>
    </source>
</evidence>
<comment type="caution">
    <text evidence="2">The sequence shown here is derived from an EMBL/GenBank/DDBJ whole genome shotgun (WGS) entry which is preliminary data.</text>
</comment>
<dbReference type="RefSeq" id="WP_371955122.1">
    <property type="nucleotide sequence ID" value="NZ_JAXCEI010000034.1"/>
</dbReference>
<reference evidence="2 3" key="1">
    <citation type="submission" date="2023-11" db="EMBL/GenBank/DDBJ databases">
        <title>Actinomadura monticuli sp. nov., isolated from volcanic ash.</title>
        <authorList>
            <person name="Lee S.D."/>
            <person name="Yang H."/>
            <person name="Kim I.S."/>
        </authorList>
    </citation>
    <scope>NUCLEOTIDE SEQUENCE [LARGE SCALE GENOMIC DNA]</scope>
    <source>
        <strain evidence="2 3">DLS-62</strain>
    </source>
</reference>
<organism evidence="2 3">
    <name type="scientific">Actinomadura monticuli</name>
    <dbReference type="NCBI Taxonomy" id="3097367"/>
    <lineage>
        <taxon>Bacteria</taxon>
        <taxon>Bacillati</taxon>
        <taxon>Actinomycetota</taxon>
        <taxon>Actinomycetes</taxon>
        <taxon>Streptosporangiales</taxon>
        <taxon>Thermomonosporaceae</taxon>
        <taxon>Actinomadura</taxon>
    </lineage>
</organism>